<gene>
    <name evidence="1" type="ORF">FEJ81_14760</name>
</gene>
<dbReference type="EMBL" id="CP040330">
    <property type="protein sequence ID" value="QCS43547.1"/>
    <property type="molecule type" value="Genomic_DNA"/>
</dbReference>
<sequence>MTPAIASGAATSIVLFSLTSGIAAVASAMLALFMLVMVGFAVAPLFSSSWIGQQDVSSAAANAEPNDD</sequence>
<protein>
    <submittedName>
        <fullName evidence="1">Uncharacterized protein</fullName>
    </submittedName>
</protein>
<evidence type="ECO:0000313" key="1">
    <source>
        <dbReference type="EMBL" id="QCS43547.1"/>
    </source>
</evidence>
<dbReference type="RefSeq" id="WP_138246003.1">
    <property type="nucleotide sequence ID" value="NZ_CP040330.1"/>
</dbReference>
<dbReference type="GeneID" id="40266559"/>
<name>A0A4P8WJ95_9EURY</name>
<dbReference type="AlphaFoldDB" id="A0A4P8WJ95"/>
<organism evidence="1 2">
    <name type="scientific">Natrinema versiforme</name>
    <dbReference type="NCBI Taxonomy" id="88724"/>
    <lineage>
        <taxon>Archaea</taxon>
        <taxon>Methanobacteriati</taxon>
        <taxon>Methanobacteriota</taxon>
        <taxon>Stenosarchaea group</taxon>
        <taxon>Halobacteria</taxon>
        <taxon>Halobacteriales</taxon>
        <taxon>Natrialbaceae</taxon>
        <taxon>Natrinema</taxon>
    </lineage>
</organism>
<dbReference type="Proteomes" id="UP000302218">
    <property type="component" value="Chromosome"/>
</dbReference>
<dbReference type="KEGG" id="nvr:FEJ81_14760"/>
<proteinExistence type="predicted"/>
<accession>A0A4P8WJ95</accession>
<evidence type="ECO:0000313" key="2">
    <source>
        <dbReference type="Proteomes" id="UP000302218"/>
    </source>
</evidence>
<dbReference type="OrthoDB" id="202904at2157"/>
<reference evidence="2" key="1">
    <citation type="submission" date="2019-05" db="EMBL/GenBank/DDBJ databases">
        <title>Genome sequence and methylation pattern of the halophilic Archaeon Natrinema versiforme BOL5-4.</title>
        <authorList>
            <person name="DasSarma P."/>
            <person name="Anton B.P."/>
            <person name="DasSarma S.L."/>
            <person name="Martinez F.L."/>
            <person name="Guzman D."/>
            <person name="Roberts R.J."/>
            <person name="DasSarma S."/>
        </authorList>
    </citation>
    <scope>NUCLEOTIDE SEQUENCE [LARGE SCALE GENOMIC DNA]</scope>
    <source>
        <strain evidence="2">BOL5-4</strain>
    </source>
</reference>